<dbReference type="SMART" id="SM00326">
    <property type="entry name" value="SH3"/>
    <property type="match status" value="1"/>
</dbReference>
<dbReference type="SUPFAM" id="SSF50044">
    <property type="entry name" value="SH3-domain"/>
    <property type="match status" value="1"/>
</dbReference>
<dbReference type="Gene3D" id="1.20.1270.60">
    <property type="entry name" value="Arfaptin homology (AH) domain/BAR domain"/>
    <property type="match status" value="1"/>
</dbReference>
<dbReference type="SMART" id="SM00055">
    <property type="entry name" value="FCH"/>
    <property type="match status" value="1"/>
</dbReference>
<dbReference type="InterPro" id="IPR051627">
    <property type="entry name" value="SLIT-ROBO_RhoGAP"/>
</dbReference>
<dbReference type="Pfam" id="PF00611">
    <property type="entry name" value="FCH"/>
    <property type="match status" value="1"/>
</dbReference>
<feature type="compositionally biased region" description="Acidic residues" evidence="6">
    <location>
        <begin position="681"/>
        <end position="693"/>
    </location>
</feature>
<dbReference type="SUPFAM" id="SSF48350">
    <property type="entry name" value="GTPase activation domain, GAP"/>
    <property type="match status" value="1"/>
</dbReference>
<feature type="compositionally biased region" description="Low complexity" evidence="6">
    <location>
        <begin position="789"/>
        <end position="798"/>
    </location>
</feature>
<comment type="caution">
    <text evidence="10">The sequence shown here is derived from an EMBL/GenBank/DDBJ whole genome shotgun (WGS) entry which is preliminary data.</text>
</comment>
<evidence type="ECO:0000259" key="8">
    <source>
        <dbReference type="PROSITE" id="PS50238"/>
    </source>
</evidence>
<dbReference type="InterPro" id="IPR001452">
    <property type="entry name" value="SH3_domain"/>
</dbReference>
<dbReference type="PANTHER" id="PTHR14166">
    <property type="entry name" value="SLIT-ROBO RHO GTPASE ACTIVATING PROTEIN"/>
    <property type="match status" value="1"/>
</dbReference>
<keyword evidence="11" id="KW-1185">Reference proteome</keyword>
<feature type="region of interest" description="Disordered" evidence="6">
    <location>
        <begin position="849"/>
        <end position="904"/>
    </location>
</feature>
<dbReference type="InterPro" id="IPR008936">
    <property type="entry name" value="Rho_GTPase_activation_prot"/>
</dbReference>
<feature type="region of interest" description="Disordered" evidence="6">
    <location>
        <begin position="778"/>
        <end position="804"/>
    </location>
</feature>
<dbReference type="Gene3D" id="2.30.30.40">
    <property type="entry name" value="SH3 Domains"/>
    <property type="match status" value="1"/>
</dbReference>
<keyword evidence="3 5" id="KW-0175">Coiled coil</keyword>
<reference evidence="10 11" key="1">
    <citation type="submission" date="2020-08" db="EMBL/GenBank/DDBJ databases">
        <authorList>
            <person name="Hejnol A."/>
        </authorList>
    </citation>
    <scope>NUCLEOTIDE SEQUENCE [LARGE SCALE GENOMIC DNA]</scope>
</reference>
<dbReference type="PRINTS" id="PR00452">
    <property type="entry name" value="SH3DOMAIN"/>
</dbReference>
<feature type="region of interest" description="Disordered" evidence="6">
    <location>
        <begin position="676"/>
        <end position="700"/>
    </location>
</feature>
<evidence type="ECO:0000256" key="4">
    <source>
        <dbReference type="PROSITE-ProRule" id="PRU00192"/>
    </source>
</evidence>
<dbReference type="Pfam" id="PF00620">
    <property type="entry name" value="RhoGAP"/>
    <property type="match status" value="1"/>
</dbReference>
<feature type="compositionally biased region" description="Basic and acidic residues" evidence="6">
    <location>
        <begin position="199"/>
        <end position="208"/>
    </location>
</feature>
<protein>
    <submittedName>
        <fullName evidence="10">DgyrCDS8242</fullName>
    </submittedName>
</protein>
<evidence type="ECO:0000256" key="3">
    <source>
        <dbReference type="ARBA" id="ARBA00023054"/>
    </source>
</evidence>
<feature type="domain" description="Rho-GAP" evidence="8">
    <location>
        <begin position="471"/>
        <end position="657"/>
    </location>
</feature>
<dbReference type="PROSITE" id="PS50238">
    <property type="entry name" value="RHOGAP"/>
    <property type="match status" value="1"/>
</dbReference>
<dbReference type="InterPro" id="IPR031160">
    <property type="entry name" value="F_BAR_dom"/>
</dbReference>
<evidence type="ECO:0000256" key="5">
    <source>
        <dbReference type="PROSITE-ProRule" id="PRU01077"/>
    </source>
</evidence>
<dbReference type="Gene3D" id="1.10.555.10">
    <property type="entry name" value="Rho GTPase activation protein"/>
    <property type="match status" value="1"/>
</dbReference>
<gene>
    <name evidence="10" type="ORF">DGYR_LOCUS7852</name>
</gene>
<dbReference type="Pfam" id="PF00018">
    <property type="entry name" value="SH3_1"/>
    <property type="match status" value="1"/>
</dbReference>
<feature type="domain" description="F-BAR" evidence="9">
    <location>
        <begin position="22"/>
        <end position="292"/>
    </location>
</feature>
<dbReference type="PROSITE" id="PS50002">
    <property type="entry name" value="SH3"/>
    <property type="match status" value="1"/>
</dbReference>
<dbReference type="InterPro" id="IPR027267">
    <property type="entry name" value="AH/BAR_dom_sf"/>
</dbReference>
<keyword evidence="1 4" id="KW-0728">SH3 domain</keyword>
<feature type="region of interest" description="Disordered" evidence="6">
    <location>
        <begin position="186"/>
        <end position="208"/>
    </location>
</feature>
<dbReference type="InterPro" id="IPR001060">
    <property type="entry name" value="FCH_dom"/>
</dbReference>
<evidence type="ECO:0000256" key="1">
    <source>
        <dbReference type="ARBA" id="ARBA00022443"/>
    </source>
</evidence>
<dbReference type="AlphaFoldDB" id="A0A7I8VYP0"/>
<accession>A0A7I8VYP0</accession>
<name>A0A7I8VYP0_9ANNE</name>
<dbReference type="InterPro" id="IPR036028">
    <property type="entry name" value="SH3-like_dom_sf"/>
</dbReference>
<dbReference type="SMART" id="SM00324">
    <property type="entry name" value="RhoGAP"/>
    <property type="match status" value="1"/>
</dbReference>
<dbReference type="InterPro" id="IPR000198">
    <property type="entry name" value="RhoGAP_dom"/>
</dbReference>
<evidence type="ECO:0000256" key="2">
    <source>
        <dbReference type="ARBA" id="ARBA00022468"/>
    </source>
</evidence>
<evidence type="ECO:0000313" key="10">
    <source>
        <dbReference type="EMBL" id="CAD5119648.1"/>
    </source>
</evidence>
<dbReference type="PROSITE" id="PS51741">
    <property type="entry name" value="F_BAR"/>
    <property type="match status" value="1"/>
</dbReference>
<organism evidence="10 11">
    <name type="scientific">Dimorphilus gyrociliatus</name>
    <dbReference type="NCBI Taxonomy" id="2664684"/>
    <lineage>
        <taxon>Eukaryota</taxon>
        <taxon>Metazoa</taxon>
        <taxon>Spiralia</taxon>
        <taxon>Lophotrochozoa</taxon>
        <taxon>Annelida</taxon>
        <taxon>Polychaeta</taxon>
        <taxon>Polychaeta incertae sedis</taxon>
        <taxon>Dinophilidae</taxon>
        <taxon>Dimorphilus</taxon>
    </lineage>
</organism>
<keyword evidence="2" id="KW-0343">GTPase activation</keyword>
<dbReference type="EMBL" id="CAJFCJ010000010">
    <property type="protein sequence ID" value="CAD5119648.1"/>
    <property type="molecule type" value="Genomic_DNA"/>
</dbReference>
<dbReference type="GO" id="GO:0005096">
    <property type="term" value="F:GTPase activator activity"/>
    <property type="evidence" value="ECO:0007669"/>
    <property type="project" value="UniProtKB-KW"/>
</dbReference>
<sequence length="904" mass="103459">MSDVKRVKKTKEIESEAESRIKEIKQQLGDQLKCLDQRLEYQIQLLSELQEFYRRRADIELEYARQLDRLHRSYKPRKDERTKDFWRYLAPWDCWESVVKSVEKQYRFHSKLYGIYSNNISNRLADLENDVQSLQKRCREMGAKAHEQILKCLNELQSSLKVYNYTQQNFKNAEVKLESVKKEKLKSSSSKKSKQLAKTTEKKERKYSEQRKAAVRARNEYMLCVEAANAAIKRFYVSDIYDLIDTMDHGYHASLRNIFLLHVSCGEQACQQQMICNDELKKCATEIDTQKELQVLKDNFRPIFAVPPPFDFQRHVDDDLSPAIAQADDDLIERARSLRERIDSLKLCTEEIWKTLEATEHSLSKIFVDDVDQEAMDVLGDNAELVNKQNCNYQKRRNDRLEQEEFYLKRLEEYLININLMTRLEAKHACLQKSVGEKTPTQGPFKELPPKPKSRPFRKSIFNKPLKLFGGTIEEYVEAVGDDIPLVIRSCIRVIVKFGLHHQGIFRVPGAQLEINEFRNAFERGEDPLADVNDGKDINSVAGVLKLYIRELREALFPPILFDQLISCSKSADIIPQLHDLLTTALPRPVLVVMRYLFAFFSHLSEYSDENMMDPSNLAICLGPTLFPVPHDKDQVHFRGPVNELIKSIIIHNQAIFPQEGGELYNKFMMTVRDDTTDNVSDNDEEEVNDLSVEESSTERDSGLEMTALYDFTGRTSLELTFSKGASLTVYNKASDEWWRGSFKGRKGLIPANYIVRKSSLSADFRLSGDFKPVKVANVKSEGDEEENVSSSSTSSDVDSMEEPNIDEQLEAAEERRTPDLVLDLPKRNDGITSAAEAFACTQTGTIKKGHSVDSVEVKDDEDEPEEPIAAIKPVKPKPPIKAKPSLGKSKSLTPPDGGDESNV</sequence>
<dbReference type="Proteomes" id="UP000549394">
    <property type="component" value="Unassembled WGS sequence"/>
</dbReference>
<proteinExistence type="predicted"/>
<evidence type="ECO:0000256" key="6">
    <source>
        <dbReference type="SAM" id="MobiDB-lite"/>
    </source>
</evidence>
<dbReference type="OrthoDB" id="5981864at2759"/>
<dbReference type="GO" id="GO:0007165">
    <property type="term" value="P:signal transduction"/>
    <property type="evidence" value="ECO:0007669"/>
    <property type="project" value="InterPro"/>
</dbReference>
<evidence type="ECO:0000259" key="7">
    <source>
        <dbReference type="PROSITE" id="PS50002"/>
    </source>
</evidence>
<evidence type="ECO:0000259" key="9">
    <source>
        <dbReference type="PROSITE" id="PS51741"/>
    </source>
</evidence>
<evidence type="ECO:0000313" key="11">
    <source>
        <dbReference type="Proteomes" id="UP000549394"/>
    </source>
</evidence>
<dbReference type="SUPFAM" id="SSF103657">
    <property type="entry name" value="BAR/IMD domain-like"/>
    <property type="match status" value="1"/>
</dbReference>
<feature type="domain" description="SH3" evidence="7">
    <location>
        <begin position="701"/>
        <end position="760"/>
    </location>
</feature>